<feature type="domain" description="Tyrosine-protein phosphatase" evidence="2">
    <location>
        <begin position="133"/>
        <end position="276"/>
    </location>
</feature>
<dbReference type="SUPFAM" id="SSF52799">
    <property type="entry name" value="(Phosphotyrosine protein) phosphatases II"/>
    <property type="match status" value="1"/>
</dbReference>
<gene>
    <name evidence="3" type="primary">106079522</name>
</gene>
<dbReference type="KEGG" id="bgt:106079522"/>
<dbReference type="VEuPathDB" id="VectorBase:BGLB024552"/>
<feature type="compositionally biased region" description="Basic and acidic residues" evidence="1">
    <location>
        <begin position="103"/>
        <end position="119"/>
    </location>
</feature>
<dbReference type="Proteomes" id="UP000076420">
    <property type="component" value="Unassembled WGS sequence"/>
</dbReference>
<dbReference type="AlphaFoldDB" id="A0A2C9KXB9"/>
<accession>A0A2C9KXB9</accession>
<evidence type="ECO:0000256" key="1">
    <source>
        <dbReference type="SAM" id="MobiDB-lite"/>
    </source>
</evidence>
<protein>
    <recommendedName>
        <fullName evidence="2">Tyrosine-protein phosphatase domain-containing protein</fullName>
    </recommendedName>
</protein>
<dbReference type="GO" id="GO:0004725">
    <property type="term" value="F:protein tyrosine phosphatase activity"/>
    <property type="evidence" value="ECO:0007669"/>
    <property type="project" value="InterPro"/>
</dbReference>
<reference evidence="3" key="1">
    <citation type="submission" date="2020-05" db="UniProtKB">
        <authorList>
            <consortium name="EnsemblMetazoa"/>
        </authorList>
    </citation>
    <scope>IDENTIFICATION</scope>
    <source>
        <strain evidence="3">BB02</strain>
    </source>
</reference>
<evidence type="ECO:0000313" key="4">
    <source>
        <dbReference type="Proteomes" id="UP000076420"/>
    </source>
</evidence>
<dbReference type="InterPro" id="IPR000242">
    <property type="entry name" value="PTP_cat"/>
</dbReference>
<proteinExistence type="predicted"/>
<evidence type="ECO:0000313" key="3">
    <source>
        <dbReference type="EnsemblMetazoa" id="BGLB024552-PA"/>
    </source>
</evidence>
<dbReference type="EnsemblMetazoa" id="BGLB024552-RA">
    <property type="protein sequence ID" value="BGLB024552-PA"/>
    <property type="gene ID" value="BGLB024552"/>
</dbReference>
<sequence length="281" mass="32497">MMETSQTYGTSLAASRSRRARRSILGNMMEQRKLGNMMEQRKLGNMMEQTKLGNMMEQTKLGNMMEQTKLGNMMEQTKLGNMMEQTKLGSEVTGLQLSAVRNPSERDSYRDSPKTETPRGKWLVTNTLDGLQAQIYKGLRRQDQHILSELPKPTAVKDFWRLVVQYKVALVIAFEVDDVVTDSTIGCYQPLNTDYPFYCANYKIRSEFVCYSKFWDEHKMEVHVNYTKTGKPPLLHTLSHVKARKVWPLPESIAALLRQARSHRLQENERILYMCRSVNSV</sequence>
<evidence type="ECO:0000259" key="2">
    <source>
        <dbReference type="Pfam" id="PF00102"/>
    </source>
</evidence>
<dbReference type="Pfam" id="PF00102">
    <property type="entry name" value="Y_phosphatase"/>
    <property type="match status" value="1"/>
</dbReference>
<feature type="region of interest" description="Disordered" evidence="1">
    <location>
        <begin position="94"/>
        <end position="120"/>
    </location>
</feature>
<dbReference type="Gene3D" id="3.90.190.10">
    <property type="entry name" value="Protein tyrosine phosphatase superfamily"/>
    <property type="match status" value="1"/>
</dbReference>
<dbReference type="InterPro" id="IPR029021">
    <property type="entry name" value="Prot-tyrosine_phosphatase-like"/>
</dbReference>
<organism evidence="3 4">
    <name type="scientific">Biomphalaria glabrata</name>
    <name type="common">Bloodfluke planorb</name>
    <name type="synonym">Freshwater snail</name>
    <dbReference type="NCBI Taxonomy" id="6526"/>
    <lineage>
        <taxon>Eukaryota</taxon>
        <taxon>Metazoa</taxon>
        <taxon>Spiralia</taxon>
        <taxon>Lophotrochozoa</taxon>
        <taxon>Mollusca</taxon>
        <taxon>Gastropoda</taxon>
        <taxon>Heterobranchia</taxon>
        <taxon>Euthyneura</taxon>
        <taxon>Panpulmonata</taxon>
        <taxon>Hygrophila</taxon>
        <taxon>Lymnaeoidea</taxon>
        <taxon>Planorbidae</taxon>
        <taxon>Biomphalaria</taxon>
    </lineage>
</organism>
<name>A0A2C9KXB9_BIOGL</name>